<evidence type="ECO:0000313" key="4">
    <source>
        <dbReference type="Proteomes" id="UP000605986"/>
    </source>
</evidence>
<dbReference type="Pfam" id="PF12550">
    <property type="entry name" value="GCR1_C"/>
    <property type="match status" value="1"/>
</dbReference>
<reference evidence="3" key="1">
    <citation type="submission" date="2020-01" db="EMBL/GenBank/DDBJ databases">
        <title>Identification and distribution of gene clusters putatively required for synthesis of sphingolipid metabolism inhibitors in phylogenetically diverse species of the filamentous fungus Fusarium.</title>
        <authorList>
            <person name="Kim H.-S."/>
            <person name="Busman M."/>
            <person name="Brown D.W."/>
            <person name="Divon H."/>
            <person name="Uhlig S."/>
            <person name="Proctor R.H."/>
        </authorList>
    </citation>
    <scope>NUCLEOTIDE SEQUENCE</scope>
    <source>
        <strain evidence="3">NRRL 53441</strain>
    </source>
</reference>
<sequence length="364" mass="41536">MDNMEQRIQMHVVLMDGLVSFMKEVKQGKFSFRSDELEIARAFGGVHLDEVRRLSLVNSGPAQNYPMPVQQSVEQYTTEHVVFDDDVEGEVHEPVQPMQQEIFDQLPPTPDMDTAPVRSTGRRAPKRKNPPARPHRKVKRRETANVRSVRLRSARPRNGSSWNAINSYKEADSDGEQMGKASDDEYTPDPQVEDEEEDDDDSDDEVEDTPNTPASPASPCHSDNENDFDTSNGKPRYSVTRSNAPRYAAGPAGRRFRYHKMPKTVALVWKEWKDGSNGNPAIEALEKKYNTSWRMGNLQERKYASNYVGVRQKIVRKVEEMCEERGMSVKTACRILDERVDGRMQLLMTALRKGQDPLKVIPKR</sequence>
<dbReference type="Proteomes" id="UP000605986">
    <property type="component" value="Unassembled WGS sequence"/>
</dbReference>
<organism evidence="3 4">
    <name type="scientific">Fusarium austroafricanum</name>
    <dbReference type="NCBI Taxonomy" id="2364996"/>
    <lineage>
        <taxon>Eukaryota</taxon>
        <taxon>Fungi</taxon>
        <taxon>Dikarya</taxon>
        <taxon>Ascomycota</taxon>
        <taxon>Pezizomycotina</taxon>
        <taxon>Sordariomycetes</taxon>
        <taxon>Hypocreomycetidae</taxon>
        <taxon>Hypocreales</taxon>
        <taxon>Nectriaceae</taxon>
        <taxon>Fusarium</taxon>
        <taxon>Fusarium concolor species complex</taxon>
    </lineage>
</organism>
<proteinExistence type="predicted"/>
<feature type="compositionally biased region" description="Polar residues" evidence="1">
    <location>
        <begin position="229"/>
        <end position="243"/>
    </location>
</feature>
<evidence type="ECO:0000256" key="1">
    <source>
        <dbReference type="SAM" id="MobiDB-lite"/>
    </source>
</evidence>
<name>A0A8H4KHK9_9HYPO</name>
<keyword evidence="4" id="KW-1185">Reference proteome</keyword>
<comment type="caution">
    <text evidence="3">The sequence shown here is derived from an EMBL/GenBank/DDBJ whole genome shotgun (WGS) entry which is preliminary data.</text>
</comment>
<feature type="region of interest" description="Disordered" evidence="1">
    <location>
        <begin position="102"/>
        <end position="251"/>
    </location>
</feature>
<accession>A0A8H4KHK9</accession>
<feature type="compositionally biased region" description="Basic residues" evidence="1">
    <location>
        <begin position="120"/>
        <end position="140"/>
    </location>
</feature>
<dbReference type="InterPro" id="IPR022210">
    <property type="entry name" value="TF_GCR1-like"/>
</dbReference>
<feature type="domain" description="Transcription activator GCR1-like" evidence="2">
    <location>
        <begin position="256"/>
        <end position="338"/>
    </location>
</feature>
<dbReference type="EMBL" id="JAADJG010000218">
    <property type="protein sequence ID" value="KAF4451450.1"/>
    <property type="molecule type" value="Genomic_DNA"/>
</dbReference>
<evidence type="ECO:0000313" key="3">
    <source>
        <dbReference type="EMBL" id="KAF4451450.1"/>
    </source>
</evidence>
<dbReference type="OrthoDB" id="428577at2759"/>
<gene>
    <name evidence="3" type="ORF">F53441_5542</name>
</gene>
<evidence type="ECO:0000259" key="2">
    <source>
        <dbReference type="Pfam" id="PF12550"/>
    </source>
</evidence>
<dbReference type="AlphaFoldDB" id="A0A8H4KHK9"/>
<protein>
    <submittedName>
        <fullName evidence="3">High-osmolarity-induced transcription protein 1</fullName>
    </submittedName>
</protein>
<feature type="compositionally biased region" description="Acidic residues" evidence="1">
    <location>
        <begin position="184"/>
        <end position="208"/>
    </location>
</feature>